<dbReference type="EMBL" id="BMIP01000002">
    <property type="protein sequence ID" value="GGD66605.1"/>
    <property type="molecule type" value="Genomic_DNA"/>
</dbReference>
<sequence length="124" mass="12994">MAESADDIAVERSLIEDISTLVEDGKMLAEAEIDFHKKRALYAANEAKGITALFVAAAVCGFFAAMALVVGLVLALGQIITYWGSTALVTAVLGIIALLLAKKGTAKINRMKAVIAADEEGRNA</sequence>
<accession>A0A916YXI6</accession>
<feature type="transmembrane region" description="Helical" evidence="1">
    <location>
        <begin position="80"/>
        <end position="101"/>
    </location>
</feature>
<evidence type="ECO:0000313" key="3">
    <source>
        <dbReference type="Proteomes" id="UP000612349"/>
    </source>
</evidence>
<keyword evidence="1" id="KW-0812">Transmembrane</keyword>
<reference evidence="2" key="1">
    <citation type="journal article" date="2014" name="Int. J. Syst. Evol. Microbiol.">
        <title>Complete genome sequence of Corynebacterium casei LMG S-19264T (=DSM 44701T), isolated from a smear-ripened cheese.</title>
        <authorList>
            <consortium name="US DOE Joint Genome Institute (JGI-PGF)"/>
            <person name="Walter F."/>
            <person name="Albersmeier A."/>
            <person name="Kalinowski J."/>
            <person name="Ruckert C."/>
        </authorList>
    </citation>
    <scope>NUCLEOTIDE SEQUENCE</scope>
    <source>
        <strain evidence="2">CGMCC 1.15360</strain>
    </source>
</reference>
<dbReference type="Proteomes" id="UP000612349">
    <property type="component" value="Unassembled WGS sequence"/>
</dbReference>
<evidence type="ECO:0000256" key="1">
    <source>
        <dbReference type="SAM" id="Phobius"/>
    </source>
</evidence>
<organism evidence="2 3">
    <name type="scientific">Croceicoccus mobilis</name>
    <dbReference type="NCBI Taxonomy" id="1703339"/>
    <lineage>
        <taxon>Bacteria</taxon>
        <taxon>Pseudomonadati</taxon>
        <taxon>Pseudomonadota</taxon>
        <taxon>Alphaproteobacteria</taxon>
        <taxon>Sphingomonadales</taxon>
        <taxon>Erythrobacteraceae</taxon>
        <taxon>Croceicoccus</taxon>
    </lineage>
</organism>
<dbReference type="RefSeq" id="WP_066775917.1">
    <property type="nucleotide sequence ID" value="NZ_BMIP01000002.1"/>
</dbReference>
<keyword evidence="1" id="KW-1133">Transmembrane helix</keyword>
<reference evidence="2" key="2">
    <citation type="submission" date="2020-09" db="EMBL/GenBank/DDBJ databases">
        <authorList>
            <person name="Sun Q."/>
            <person name="Zhou Y."/>
        </authorList>
    </citation>
    <scope>NUCLEOTIDE SEQUENCE</scope>
    <source>
        <strain evidence="2">CGMCC 1.15360</strain>
    </source>
</reference>
<dbReference type="AlphaFoldDB" id="A0A916YXI6"/>
<keyword evidence="3" id="KW-1185">Reference proteome</keyword>
<name>A0A916YXI6_9SPHN</name>
<dbReference type="OrthoDB" id="7433184at2"/>
<proteinExistence type="predicted"/>
<keyword evidence="1" id="KW-0472">Membrane</keyword>
<feature type="transmembrane region" description="Helical" evidence="1">
    <location>
        <begin position="49"/>
        <end position="74"/>
    </location>
</feature>
<protein>
    <recommendedName>
        <fullName evidence="4">Phage holin family protein</fullName>
    </recommendedName>
</protein>
<evidence type="ECO:0008006" key="4">
    <source>
        <dbReference type="Google" id="ProtNLM"/>
    </source>
</evidence>
<dbReference type="InterPro" id="IPR009937">
    <property type="entry name" value="Phage_holin_3_6"/>
</dbReference>
<gene>
    <name evidence="2" type="ORF">GCM10010990_15190</name>
</gene>
<dbReference type="Pfam" id="PF07332">
    <property type="entry name" value="Phage_holin_3_6"/>
    <property type="match status" value="1"/>
</dbReference>
<comment type="caution">
    <text evidence="2">The sequence shown here is derived from an EMBL/GenBank/DDBJ whole genome shotgun (WGS) entry which is preliminary data.</text>
</comment>
<evidence type="ECO:0000313" key="2">
    <source>
        <dbReference type="EMBL" id="GGD66605.1"/>
    </source>
</evidence>